<sequence length="456" mass="50340">MTITSSNIMDRTFIKRMLTIALPISLQNLIFSSLNMVDTVMIGRLGEAEIAAVGLANQYFFILNLLLFGINSGGAIFTAQFWGKKDTSNIKRVLGITLILGGGLSILFAVLAFFNPEFLLRIFTKDRTVIGLGSKYLRIVSLSYFITAISFAYSFILRSIGQAKLPMVVSGVSLLTNTLLNYLLIFGNFGFPQMGIQGAALATLVSRGLEIVFLLTVVYRQKMVLAGRIKELFHISRNLFKRYIDTALPVILNEGFWVVGMTMYSISYARISTEAIASVQIANTVQSIFMVVAFGLGNSCAVMLGNSIGAKNEKEAIDYGFKFSILSVVTGILLGVLIFTTAPFILSFFNISDTVYQNAKYILMVISFFMTFKIFNTILIIGILRSGGDTKFSLILEMSSVWLYGVPLAFIGAHVLHLPIHWVVALVTSEEVVKAIFGVPRVISKKWVRNVVESIE</sequence>
<dbReference type="RefSeq" id="WP_204400734.1">
    <property type="nucleotide sequence ID" value="NZ_JAFBEE010000004.1"/>
</dbReference>
<evidence type="ECO:0000256" key="2">
    <source>
        <dbReference type="ARBA" id="ARBA00022448"/>
    </source>
</evidence>
<evidence type="ECO:0000256" key="4">
    <source>
        <dbReference type="ARBA" id="ARBA00022692"/>
    </source>
</evidence>
<keyword evidence="4 7" id="KW-0812">Transmembrane</keyword>
<evidence type="ECO:0000256" key="1">
    <source>
        <dbReference type="ARBA" id="ARBA00004651"/>
    </source>
</evidence>
<evidence type="ECO:0000313" key="8">
    <source>
        <dbReference type="EMBL" id="MBM7614471.1"/>
    </source>
</evidence>
<dbReference type="InterPro" id="IPR047135">
    <property type="entry name" value="YsiQ"/>
</dbReference>
<proteinExistence type="predicted"/>
<feature type="transmembrane region" description="Helical" evidence="7">
    <location>
        <begin position="136"/>
        <end position="156"/>
    </location>
</feature>
<dbReference type="PANTHER" id="PTHR42925:SF2">
    <property type="entry name" value="NA+ DRIVEN MULTIDRUG EFFLUX PUMP"/>
    <property type="match status" value="1"/>
</dbReference>
<feature type="transmembrane region" description="Helical" evidence="7">
    <location>
        <begin position="58"/>
        <end position="81"/>
    </location>
</feature>
<feature type="transmembrane region" description="Helical" evidence="7">
    <location>
        <begin position="401"/>
        <end position="424"/>
    </location>
</feature>
<name>A0ABS2NNH2_9FIRM</name>
<feature type="transmembrane region" description="Helical" evidence="7">
    <location>
        <begin position="325"/>
        <end position="349"/>
    </location>
</feature>
<dbReference type="InterPro" id="IPR002528">
    <property type="entry name" value="MATE_fam"/>
</dbReference>
<keyword evidence="9" id="KW-1185">Reference proteome</keyword>
<dbReference type="Pfam" id="PF01554">
    <property type="entry name" value="MatE"/>
    <property type="match status" value="2"/>
</dbReference>
<dbReference type="NCBIfam" id="TIGR00797">
    <property type="entry name" value="matE"/>
    <property type="match status" value="1"/>
</dbReference>
<evidence type="ECO:0000256" key="6">
    <source>
        <dbReference type="ARBA" id="ARBA00023136"/>
    </source>
</evidence>
<dbReference type="PANTHER" id="PTHR42925">
    <property type="entry name" value="MULTIDRUG AND TOXIN EFFLUX PROTEIN MATE FAMILY"/>
    <property type="match status" value="1"/>
</dbReference>
<dbReference type="PIRSF" id="PIRSF006603">
    <property type="entry name" value="DinF"/>
    <property type="match status" value="1"/>
</dbReference>
<feature type="transmembrane region" description="Helical" evidence="7">
    <location>
        <begin position="168"/>
        <end position="187"/>
    </location>
</feature>
<protein>
    <submittedName>
        <fullName evidence="8">MATE family efflux protein</fullName>
    </submittedName>
</protein>
<feature type="transmembrane region" description="Helical" evidence="7">
    <location>
        <begin position="93"/>
        <end position="116"/>
    </location>
</feature>
<dbReference type="EMBL" id="JAFBEE010000004">
    <property type="protein sequence ID" value="MBM7614471.1"/>
    <property type="molecule type" value="Genomic_DNA"/>
</dbReference>
<keyword evidence="3" id="KW-1003">Cell membrane</keyword>
<evidence type="ECO:0000313" key="9">
    <source>
        <dbReference type="Proteomes" id="UP001314796"/>
    </source>
</evidence>
<comment type="caution">
    <text evidence="8">The sequence shown here is derived from an EMBL/GenBank/DDBJ whole genome shotgun (WGS) entry which is preliminary data.</text>
</comment>
<evidence type="ECO:0000256" key="5">
    <source>
        <dbReference type="ARBA" id="ARBA00022989"/>
    </source>
</evidence>
<feature type="transmembrane region" description="Helical" evidence="7">
    <location>
        <begin position="284"/>
        <end position="304"/>
    </location>
</feature>
<feature type="transmembrane region" description="Helical" evidence="7">
    <location>
        <begin position="361"/>
        <end position="381"/>
    </location>
</feature>
<dbReference type="CDD" id="cd13134">
    <property type="entry name" value="MATE_like_8"/>
    <property type="match status" value="1"/>
</dbReference>
<dbReference type="Proteomes" id="UP001314796">
    <property type="component" value="Unassembled WGS sequence"/>
</dbReference>
<accession>A0ABS2NNH2</accession>
<organism evidence="8 9">
    <name type="scientific">Alkaliphilus hydrothermalis</name>
    <dbReference type="NCBI Taxonomy" id="1482730"/>
    <lineage>
        <taxon>Bacteria</taxon>
        <taxon>Bacillati</taxon>
        <taxon>Bacillota</taxon>
        <taxon>Clostridia</taxon>
        <taxon>Peptostreptococcales</taxon>
        <taxon>Natronincolaceae</taxon>
        <taxon>Alkaliphilus</taxon>
    </lineage>
</organism>
<gene>
    <name evidence="8" type="ORF">JOC73_000982</name>
</gene>
<dbReference type="InterPro" id="IPR048279">
    <property type="entry name" value="MdtK-like"/>
</dbReference>
<evidence type="ECO:0000256" key="3">
    <source>
        <dbReference type="ARBA" id="ARBA00022475"/>
    </source>
</evidence>
<feature type="transmembrane region" description="Helical" evidence="7">
    <location>
        <begin position="199"/>
        <end position="219"/>
    </location>
</feature>
<evidence type="ECO:0000256" key="7">
    <source>
        <dbReference type="SAM" id="Phobius"/>
    </source>
</evidence>
<feature type="transmembrane region" description="Helical" evidence="7">
    <location>
        <begin position="240"/>
        <end position="264"/>
    </location>
</feature>
<keyword evidence="2" id="KW-0813">Transport</keyword>
<keyword evidence="6 7" id="KW-0472">Membrane</keyword>
<keyword evidence="5 7" id="KW-1133">Transmembrane helix</keyword>
<reference evidence="8 9" key="1">
    <citation type="submission" date="2021-01" db="EMBL/GenBank/DDBJ databases">
        <title>Genomic Encyclopedia of Type Strains, Phase IV (KMG-IV): sequencing the most valuable type-strain genomes for metagenomic binning, comparative biology and taxonomic classification.</title>
        <authorList>
            <person name="Goeker M."/>
        </authorList>
    </citation>
    <scope>NUCLEOTIDE SEQUENCE [LARGE SCALE GENOMIC DNA]</scope>
    <source>
        <strain evidence="8 9">DSM 25890</strain>
    </source>
</reference>
<comment type="subcellular location">
    <subcellularLocation>
        <location evidence="1">Cell membrane</location>
        <topology evidence="1">Multi-pass membrane protein</topology>
    </subcellularLocation>
</comment>